<dbReference type="AlphaFoldDB" id="A0A6G1ERP5"/>
<reference evidence="4 5" key="1">
    <citation type="submission" date="2019-11" db="EMBL/GenBank/DDBJ databases">
        <title>Whole genome sequence of Oryza granulata.</title>
        <authorList>
            <person name="Li W."/>
        </authorList>
    </citation>
    <scope>NUCLEOTIDE SEQUENCE [LARGE SCALE GENOMIC DNA]</scope>
    <source>
        <strain evidence="5">cv. Menghai</strain>
        <tissue evidence="4">Leaf</tissue>
    </source>
</reference>
<keyword evidence="2" id="KW-0812">Transmembrane</keyword>
<accession>A0A6G1ERP5</accession>
<proteinExistence type="predicted"/>
<dbReference type="InterPro" id="IPR055301">
    <property type="entry name" value="Lea14-like_2"/>
</dbReference>
<evidence type="ECO:0000259" key="3">
    <source>
        <dbReference type="Pfam" id="PF03168"/>
    </source>
</evidence>
<comment type="caution">
    <text evidence="4">The sequence shown here is derived from an EMBL/GenBank/DDBJ whole genome shotgun (WGS) entry which is preliminary data.</text>
</comment>
<dbReference type="Gene3D" id="2.60.40.1820">
    <property type="match status" value="1"/>
</dbReference>
<dbReference type="PANTHER" id="PTHR31852">
    <property type="entry name" value="LATE EMBRYOGENESIS ABUNDANT (LEA) HYDROXYPROLINE-RICH GLYCOPROTEIN FAMILY"/>
    <property type="match status" value="1"/>
</dbReference>
<feature type="transmembrane region" description="Helical" evidence="2">
    <location>
        <begin position="61"/>
        <end position="87"/>
    </location>
</feature>
<dbReference type="OrthoDB" id="764273at2759"/>
<name>A0A6G1ERP5_9ORYZ</name>
<evidence type="ECO:0000313" key="4">
    <source>
        <dbReference type="EMBL" id="KAF0927279.1"/>
    </source>
</evidence>
<keyword evidence="5" id="KW-1185">Reference proteome</keyword>
<dbReference type="EMBL" id="SPHZ02000003">
    <property type="protein sequence ID" value="KAF0927279.1"/>
    <property type="molecule type" value="Genomic_DNA"/>
</dbReference>
<protein>
    <recommendedName>
        <fullName evidence="3">Late embryogenesis abundant protein LEA-2 subgroup domain-containing protein</fullName>
    </recommendedName>
</protein>
<organism evidence="4 5">
    <name type="scientific">Oryza meyeriana var. granulata</name>
    <dbReference type="NCBI Taxonomy" id="110450"/>
    <lineage>
        <taxon>Eukaryota</taxon>
        <taxon>Viridiplantae</taxon>
        <taxon>Streptophyta</taxon>
        <taxon>Embryophyta</taxon>
        <taxon>Tracheophyta</taxon>
        <taxon>Spermatophyta</taxon>
        <taxon>Magnoliopsida</taxon>
        <taxon>Liliopsida</taxon>
        <taxon>Poales</taxon>
        <taxon>Poaceae</taxon>
        <taxon>BOP clade</taxon>
        <taxon>Oryzoideae</taxon>
        <taxon>Oryzeae</taxon>
        <taxon>Oryzinae</taxon>
        <taxon>Oryza</taxon>
        <taxon>Oryza meyeriana</taxon>
    </lineage>
</organism>
<dbReference type="Pfam" id="PF03168">
    <property type="entry name" value="LEA_2"/>
    <property type="match status" value="1"/>
</dbReference>
<feature type="region of interest" description="Disordered" evidence="1">
    <location>
        <begin position="1"/>
        <end position="51"/>
    </location>
</feature>
<dbReference type="InterPro" id="IPR004864">
    <property type="entry name" value="LEA_2"/>
</dbReference>
<evidence type="ECO:0000256" key="2">
    <source>
        <dbReference type="SAM" id="Phobius"/>
    </source>
</evidence>
<keyword evidence="2" id="KW-1133">Transmembrane helix</keyword>
<dbReference type="Proteomes" id="UP000479710">
    <property type="component" value="Unassembled WGS sequence"/>
</dbReference>
<feature type="domain" description="Late embryogenesis abundant protein LEA-2 subgroup" evidence="3">
    <location>
        <begin position="126"/>
        <end position="225"/>
    </location>
</feature>
<sequence length="259" mass="26913">MATIGEPASSATAAEDKNETARPLALSSPSVHPAATDVEHQEAQAETGSRSMQCRRKRRRALCCCGCCVTSLVVVGLVILVLALTVFKVKDPRITMNGVWVTAISTGPGAGGVSTVATNATLTADVSVKNPNIASLKFSRSETDVYYKGQTVSVAYVPAGKVGADRTVRMNVTLDLLADRLAAVLNGTGLILGQEYDLTTYTAMRAKVKVLGIYKKSLEIRMNCSIVLDVGGIAGVLVPGAGAASGVQVKGVDCVARVS</sequence>
<keyword evidence="2" id="KW-0472">Membrane</keyword>
<dbReference type="SUPFAM" id="SSF117070">
    <property type="entry name" value="LEA14-like"/>
    <property type="match status" value="1"/>
</dbReference>
<evidence type="ECO:0000313" key="5">
    <source>
        <dbReference type="Proteomes" id="UP000479710"/>
    </source>
</evidence>
<gene>
    <name evidence="4" type="ORF">E2562_031484</name>
</gene>
<evidence type="ECO:0000256" key="1">
    <source>
        <dbReference type="SAM" id="MobiDB-lite"/>
    </source>
</evidence>